<evidence type="ECO:0000313" key="2">
    <source>
        <dbReference type="Proteomes" id="UP000176376"/>
    </source>
</evidence>
<organism evidence="1 2">
    <name type="scientific">Candidatus Roizmanbacteria bacterium RIFCSPLOWO2_02_FULL_38_10</name>
    <dbReference type="NCBI Taxonomy" id="1802074"/>
    <lineage>
        <taxon>Bacteria</taxon>
        <taxon>Candidatus Roizmaniibacteriota</taxon>
    </lineage>
</organism>
<comment type="caution">
    <text evidence="1">The sequence shown here is derived from an EMBL/GenBank/DDBJ whole genome shotgun (WGS) entry which is preliminary data.</text>
</comment>
<dbReference type="STRING" id="1802074.A3J15_03245"/>
<name>A0A1F7JM30_9BACT</name>
<proteinExistence type="predicted"/>
<reference evidence="1 2" key="1">
    <citation type="journal article" date="2016" name="Nat. Commun.">
        <title>Thousands of microbial genomes shed light on interconnected biogeochemical processes in an aquifer system.</title>
        <authorList>
            <person name="Anantharaman K."/>
            <person name="Brown C.T."/>
            <person name="Hug L.A."/>
            <person name="Sharon I."/>
            <person name="Castelle C.J."/>
            <person name="Probst A.J."/>
            <person name="Thomas B.C."/>
            <person name="Singh A."/>
            <person name="Wilkins M.J."/>
            <person name="Karaoz U."/>
            <person name="Brodie E.L."/>
            <person name="Williams K.H."/>
            <person name="Hubbard S.S."/>
            <person name="Banfield J.F."/>
        </authorList>
    </citation>
    <scope>NUCLEOTIDE SEQUENCE [LARGE SCALE GENOMIC DNA]</scope>
</reference>
<dbReference type="AlphaFoldDB" id="A0A1F7JM30"/>
<accession>A0A1F7JM30</accession>
<evidence type="ECO:0000313" key="1">
    <source>
        <dbReference type="EMBL" id="OGK56674.1"/>
    </source>
</evidence>
<dbReference type="Proteomes" id="UP000176376">
    <property type="component" value="Unassembled WGS sequence"/>
</dbReference>
<dbReference type="EMBL" id="MGAY01000028">
    <property type="protein sequence ID" value="OGK56674.1"/>
    <property type="molecule type" value="Genomic_DNA"/>
</dbReference>
<protein>
    <submittedName>
        <fullName evidence="1">Uncharacterized protein</fullName>
    </submittedName>
</protein>
<gene>
    <name evidence="1" type="ORF">A3J15_03245</name>
</gene>
<sequence length="61" mass="7062">MKQKELLIISLTIFLTLIAWIVADINHVINTRKVDAAKIEYLKPINVDIKINVFDEVLNKK</sequence>